<feature type="chain" id="PRO_5031513057" description="DUF6160 domain-containing protein" evidence="1">
    <location>
        <begin position="30"/>
        <end position="805"/>
    </location>
</feature>
<feature type="domain" description="DUF6160" evidence="2">
    <location>
        <begin position="14"/>
        <end position="76"/>
    </location>
</feature>
<dbReference type="RefSeq" id="WP_004998974.1">
    <property type="nucleotide sequence ID" value="NZ_BKVT01000010.1"/>
</dbReference>
<keyword evidence="1" id="KW-0732">Signal</keyword>
<evidence type="ECO:0000259" key="2">
    <source>
        <dbReference type="Pfam" id="PF19657"/>
    </source>
</evidence>
<name>A0A7T9UG27_9GAMM</name>
<dbReference type="InterPro" id="IPR046158">
    <property type="entry name" value="DUF6160"/>
</dbReference>
<dbReference type="EMBL" id="CP068176">
    <property type="protein sequence ID" value="QQT85132.1"/>
    <property type="molecule type" value="Genomic_DNA"/>
</dbReference>
<organism evidence="3 4">
    <name type="scientific">Acinetobacter ursingii</name>
    <dbReference type="NCBI Taxonomy" id="108980"/>
    <lineage>
        <taxon>Bacteria</taxon>
        <taxon>Pseudomonadati</taxon>
        <taxon>Pseudomonadota</taxon>
        <taxon>Gammaproteobacteria</taxon>
        <taxon>Moraxellales</taxon>
        <taxon>Moraxellaceae</taxon>
        <taxon>Acinetobacter</taxon>
    </lineage>
</organism>
<accession>A0A7T9UG27</accession>
<gene>
    <name evidence="3" type="ORF">I6I53_09210</name>
</gene>
<dbReference type="AlphaFoldDB" id="A0A7T9UG27"/>
<dbReference type="Pfam" id="PF19657">
    <property type="entry name" value="DUF6160"/>
    <property type="match status" value="1"/>
</dbReference>
<feature type="signal peptide" evidence="1">
    <location>
        <begin position="1"/>
        <end position="29"/>
    </location>
</feature>
<dbReference type="GeneID" id="66213159"/>
<evidence type="ECO:0000256" key="1">
    <source>
        <dbReference type="SAM" id="SignalP"/>
    </source>
</evidence>
<sequence>MTAKLNNQKKFILSALSCSILFSMQNSYAMQAMNDSDMRAVDGQDGIVAEVSYGSVGFDQLYWDDKTGSSATENAQDSLRASLTGVKITTANANQSNVTVKMNAGSLASGSKTGLDLDIAANLGTILADKFTLCKTSDSISTCTNAASFGKLSIQNTANTPITMHITTADGLFSKTGFSSLDLGIKGLDIGLSQKQDSSTYNALVMNDFNFNFGAKGYMYVDPTEGLVLRTNPVAGSGATDIGYVDFKRDVNGKSGLNLEFMLQPNVASNETMISANSAKGVIRAGANGRMINGVLQLRGTKDTESTILGVTNGNSIAGDTGLAFRLNGEFTSDRDNLSGVEATSLELGGAGNQTYGLRFANITPLLTRKNIIGTETTSGVALNSDHAGLSMDGIYFNLVNANQITLPTNTALTSTYLGNSVDANRLVNTNDYIQTLSTNNTPYTVLAIRGMNFSALSRRGQFIYTDANGVVSPVSTTTKWGLGLPIYNLNANFAFSPRLSNGSASGDYLVAYNNGVIQKTAVSGSERIGFSGSISTQGVNDGSDGTPAGSKSTSILLIDGGQNANDNNNPTDYYVGLRNIDMLLNGTGSMGFENGRINVSMPKLLMAMSAQLAAGYLPGAKYKTCPTSGGCYAASDSFTKNYDVLAAIKLRLAGQANFSIIPLSLDRLNDYNSDKTPKEGKNALNFIGLFELDGTKNNSIQIVDPIDGSTMGLDNIVGTVAFDNKIVVNSNNVGFNLGFNFNPNKTAAEVFRVRDVNFYPSIKDSNGVVTGVGSAQRLGEMAITGGRLNSEMKITPRDGAFTFN</sequence>
<reference evidence="3 4" key="1">
    <citation type="submission" date="2021-01" db="EMBL/GenBank/DDBJ databases">
        <title>FDA dAtabase for Regulatory Grade micrObial Sequences (FDA-ARGOS): Supporting development and validation of Infectious Disease Dx tests.</title>
        <authorList>
            <person name="Sproer C."/>
            <person name="Gronow S."/>
            <person name="Severitt S."/>
            <person name="Schroder I."/>
            <person name="Tallon L."/>
            <person name="Sadzewicz L."/>
            <person name="Zhao X."/>
            <person name="Boylan J."/>
            <person name="Ott S."/>
            <person name="Bowen H."/>
            <person name="Vavikolanu K."/>
            <person name="Mehta A."/>
            <person name="Aluvathingal J."/>
            <person name="Nadendla S."/>
            <person name="Lowell S."/>
            <person name="Myers T."/>
            <person name="Yan Y."/>
            <person name="Sichtig H."/>
        </authorList>
    </citation>
    <scope>NUCLEOTIDE SEQUENCE [LARGE SCALE GENOMIC DNA]</scope>
    <source>
        <strain evidence="3 4">FDAARGOS_1096</strain>
    </source>
</reference>
<dbReference type="Proteomes" id="UP000595320">
    <property type="component" value="Chromosome"/>
</dbReference>
<evidence type="ECO:0000313" key="3">
    <source>
        <dbReference type="EMBL" id="QQT85132.1"/>
    </source>
</evidence>
<proteinExistence type="predicted"/>
<protein>
    <recommendedName>
        <fullName evidence="2">DUF6160 domain-containing protein</fullName>
    </recommendedName>
</protein>
<evidence type="ECO:0000313" key="4">
    <source>
        <dbReference type="Proteomes" id="UP000595320"/>
    </source>
</evidence>